<sequence length="322" mass="36502">MGFIINGDFLEKYTKEEGVTRAVIPEGVKDIRYHAFDDRDELTSIHIPNSLYPWEEGEINFGLWNCDELVEITANEDNPNYVSVDGVLYSRDMTALIRCPNAIDTKRFVIPDTVTYIGDDAFAECYNIEEIVIPSSIELISFSAFCNCSSLKKVVFPKYMPFSINDDMFMFCTALEEITIPAGVTSLCTQIFHGCTSLKKITIGKDMEDFDDFSLSAPALEEFEVDLFNQHYTSSDGILYNNEKTILLRCPVAKSGDIIIPESVTQIGDECSFGGFIDCRKLKTIHVPASVKRILNDAFRNCHAKVTYEDKDSIEFFEKKRF</sequence>
<dbReference type="PATRIC" id="fig|1341156.4.peg.697"/>
<dbReference type="Pfam" id="PF13306">
    <property type="entry name" value="LRR_5"/>
    <property type="match status" value="3"/>
</dbReference>
<dbReference type="OrthoDB" id="1824882at2"/>
<dbReference type="Gene3D" id="3.80.10.10">
    <property type="entry name" value="Ribonuclease Inhibitor"/>
    <property type="match status" value="2"/>
</dbReference>
<evidence type="ECO:0000313" key="2">
    <source>
        <dbReference type="Proteomes" id="UP000021369"/>
    </source>
</evidence>
<proteinExistence type="predicted"/>
<evidence type="ECO:0008006" key="3">
    <source>
        <dbReference type="Google" id="ProtNLM"/>
    </source>
</evidence>
<evidence type="ECO:0000313" key="1">
    <source>
        <dbReference type="EMBL" id="EXM40908.1"/>
    </source>
</evidence>
<dbReference type="Proteomes" id="UP000021369">
    <property type="component" value="Unassembled WGS sequence"/>
</dbReference>
<keyword evidence="2" id="KW-1185">Reference proteome</keyword>
<comment type="caution">
    <text evidence="1">The sequence shown here is derived from an EMBL/GenBank/DDBJ whole genome shotgun (WGS) entry which is preliminary data.</text>
</comment>
<dbReference type="InterPro" id="IPR026906">
    <property type="entry name" value="LRR_5"/>
</dbReference>
<dbReference type="InterPro" id="IPR053139">
    <property type="entry name" value="Surface_bspA-like"/>
</dbReference>
<name>A0A011W262_RUMAL</name>
<dbReference type="PANTHER" id="PTHR45661">
    <property type="entry name" value="SURFACE ANTIGEN"/>
    <property type="match status" value="1"/>
</dbReference>
<dbReference type="EMBL" id="JEOB01000001">
    <property type="protein sequence ID" value="EXM40908.1"/>
    <property type="molecule type" value="Genomic_DNA"/>
</dbReference>
<organism evidence="1 2">
    <name type="scientific">Ruminococcus albus SY3</name>
    <dbReference type="NCBI Taxonomy" id="1341156"/>
    <lineage>
        <taxon>Bacteria</taxon>
        <taxon>Bacillati</taxon>
        <taxon>Bacillota</taxon>
        <taxon>Clostridia</taxon>
        <taxon>Eubacteriales</taxon>
        <taxon>Oscillospiraceae</taxon>
        <taxon>Ruminococcus</taxon>
    </lineage>
</organism>
<dbReference type="SUPFAM" id="SSF52058">
    <property type="entry name" value="L domain-like"/>
    <property type="match status" value="1"/>
</dbReference>
<dbReference type="PANTHER" id="PTHR45661:SF3">
    <property type="entry name" value="IG-LIKE DOMAIN-CONTAINING PROTEIN"/>
    <property type="match status" value="1"/>
</dbReference>
<gene>
    <name evidence="1" type="ORF">RASY3_00800</name>
</gene>
<accession>A0A011W262</accession>
<dbReference type="InterPro" id="IPR032675">
    <property type="entry name" value="LRR_dom_sf"/>
</dbReference>
<dbReference type="RefSeq" id="WP_037284247.1">
    <property type="nucleotide sequence ID" value="NZ_JEOB01000001.1"/>
</dbReference>
<dbReference type="AlphaFoldDB" id="A0A011W262"/>
<reference evidence="1 2" key="1">
    <citation type="submission" date="2013-06" db="EMBL/GenBank/DDBJ databases">
        <title>Rumen cellulosomics: divergent fiber-degrading strategies revealed by comparative genome-wide analysis of six Ruminococcal strains.</title>
        <authorList>
            <person name="Dassa B."/>
            <person name="Borovok I."/>
            <person name="Lamed R."/>
            <person name="Flint H."/>
            <person name="Yeoman C.J."/>
            <person name="White B."/>
            <person name="Bayer E.A."/>
        </authorList>
    </citation>
    <scope>NUCLEOTIDE SEQUENCE [LARGE SCALE GENOMIC DNA]</scope>
    <source>
        <strain evidence="1 2">SY3</strain>
    </source>
</reference>
<protein>
    <recommendedName>
        <fullName evidence="3">Cell surface protein</fullName>
    </recommendedName>
</protein>